<comment type="caution">
    <text evidence="3">The sequence shown here is derived from an EMBL/GenBank/DDBJ whole genome shotgun (WGS) entry which is preliminary data.</text>
</comment>
<gene>
    <name evidence="3" type="ORF">PVAP13_3KG228827</name>
</gene>
<accession>A0A8T0V7S4</accession>
<name>A0A8T0V7S4_PANVG</name>
<sequence>MRVMHPRFDPFRLAVHSSFAILSAAATAAAARSPTLDSCVPPDVGTPRRRALTPARRRTSAPPRLHASRQPPARLPLDVSALVFGSAGPYFFLSHSMP</sequence>
<keyword evidence="2" id="KW-0732">Signal</keyword>
<organism evidence="3 4">
    <name type="scientific">Panicum virgatum</name>
    <name type="common">Blackwell switchgrass</name>
    <dbReference type="NCBI Taxonomy" id="38727"/>
    <lineage>
        <taxon>Eukaryota</taxon>
        <taxon>Viridiplantae</taxon>
        <taxon>Streptophyta</taxon>
        <taxon>Embryophyta</taxon>
        <taxon>Tracheophyta</taxon>
        <taxon>Spermatophyta</taxon>
        <taxon>Magnoliopsida</taxon>
        <taxon>Liliopsida</taxon>
        <taxon>Poales</taxon>
        <taxon>Poaceae</taxon>
        <taxon>PACMAD clade</taxon>
        <taxon>Panicoideae</taxon>
        <taxon>Panicodae</taxon>
        <taxon>Paniceae</taxon>
        <taxon>Panicinae</taxon>
        <taxon>Panicum</taxon>
        <taxon>Panicum sect. Hiantes</taxon>
    </lineage>
</organism>
<dbReference type="EMBL" id="CM029041">
    <property type="protein sequence ID" value="KAG2628049.1"/>
    <property type="molecule type" value="Genomic_DNA"/>
</dbReference>
<feature type="signal peptide" evidence="2">
    <location>
        <begin position="1"/>
        <end position="30"/>
    </location>
</feature>
<evidence type="ECO:0008006" key="5">
    <source>
        <dbReference type="Google" id="ProtNLM"/>
    </source>
</evidence>
<evidence type="ECO:0000313" key="4">
    <source>
        <dbReference type="Proteomes" id="UP000823388"/>
    </source>
</evidence>
<feature type="region of interest" description="Disordered" evidence="1">
    <location>
        <begin position="39"/>
        <end position="72"/>
    </location>
</feature>
<keyword evidence="4" id="KW-1185">Reference proteome</keyword>
<dbReference type="AlphaFoldDB" id="A0A8T0V7S4"/>
<proteinExistence type="predicted"/>
<protein>
    <recommendedName>
        <fullName evidence="5">Secreted protein</fullName>
    </recommendedName>
</protein>
<evidence type="ECO:0000256" key="1">
    <source>
        <dbReference type="SAM" id="MobiDB-lite"/>
    </source>
</evidence>
<evidence type="ECO:0000313" key="3">
    <source>
        <dbReference type="EMBL" id="KAG2628049.1"/>
    </source>
</evidence>
<dbReference type="Proteomes" id="UP000823388">
    <property type="component" value="Chromosome 3K"/>
</dbReference>
<evidence type="ECO:0000256" key="2">
    <source>
        <dbReference type="SAM" id="SignalP"/>
    </source>
</evidence>
<feature type="compositionally biased region" description="Basic residues" evidence="1">
    <location>
        <begin position="47"/>
        <end position="59"/>
    </location>
</feature>
<feature type="chain" id="PRO_5035738746" description="Secreted protein" evidence="2">
    <location>
        <begin position="31"/>
        <end position="98"/>
    </location>
</feature>
<reference evidence="3" key="1">
    <citation type="submission" date="2020-05" db="EMBL/GenBank/DDBJ databases">
        <title>WGS assembly of Panicum virgatum.</title>
        <authorList>
            <person name="Lovell J.T."/>
            <person name="Jenkins J."/>
            <person name="Shu S."/>
            <person name="Juenger T.E."/>
            <person name="Schmutz J."/>
        </authorList>
    </citation>
    <scope>NUCLEOTIDE SEQUENCE</scope>
    <source>
        <strain evidence="3">AP13</strain>
    </source>
</reference>